<dbReference type="PROSITE" id="PS00622">
    <property type="entry name" value="HTH_LUXR_1"/>
    <property type="match status" value="1"/>
</dbReference>
<dbReference type="OrthoDB" id="9808843at2"/>
<dbReference type="PROSITE" id="PS50043">
    <property type="entry name" value="HTH_LUXR_2"/>
    <property type="match status" value="1"/>
</dbReference>
<dbReference type="GO" id="GO:0003677">
    <property type="term" value="F:DNA binding"/>
    <property type="evidence" value="ECO:0007669"/>
    <property type="project" value="UniProtKB-KW"/>
</dbReference>
<accession>N0DYC9</accession>
<sequence>MTKVLVVDDDPMVRTGLSMILGGAPDLELVGEATNGQEAIDGVRRFSPDVVLMDIRMPVRDGLSAATEILAAAVRPRVIMLTTFDADEMVHRALRAGADGFLLKDTPPERIVESIRAVSRGEPTLSPTVTARLIAAVTEAPDPGGSAARATARRRLEALTAREREVALAIGGGASNADIAGTLFMSVATVKSHVTSILAKTGAESRLQVAVLVRDAEL</sequence>
<dbReference type="InterPro" id="IPR000792">
    <property type="entry name" value="Tscrpt_reg_LuxR_C"/>
</dbReference>
<dbReference type="PROSITE" id="PS50110">
    <property type="entry name" value="RESPONSE_REGULATORY"/>
    <property type="match status" value="1"/>
</dbReference>
<keyword evidence="2" id="KW-0805">Transcription regulation</keyword>
<evidence type="ECO:0000259" key="7">
    <source>
        <dbReference type="PROSITE" id="PS50110"/>
    </source>
</evidence>
<dbReference type="GO" id="GO:0000160">
    <property type="term" value="P:phosphorelay signal transduction system"/>
    <property type="evidence" value="ECO:0007669"/>
    <property type="project" value="InterPro"/>
</dbReference>
<dbReference type="PANTHER" id="PTHR43214">
    <property type="entry name" value="TWO-COMPONENT RESPONSE REGULATOR"/>
    <property type="match status" value="1"/>
</dbReference>
<evidence type="ECO:0000259" key="6">
    <source>
        <dbReference type="PROSITE" id="PS50043"/>
    </source>
</evidence>
<evidence type="ECO:0000256" key="3">
    <source>
        <dbReference type="ARBA" id="ARBA00023125"/>
    </source>
</evidence>
<dbReference type="SMART" id="SM00421">
    <property type="entry name" value="HTH_LUXR"/>
    <property type="match status" value="1"/>
</dbReference>
<reference evidence="8 9" key="1">
    <citation type="journal article" date="2013" name="ISME J.">
        <title>A metabolic model for members of the genus Tetrasphaera involved in enhanced biological phosphorus removal.</title>
        <authorList>
            <person name="Kristiansen R."/>
            <person name="Nguyen H.T.T."/>
            <person name="Saunders A.M."/>
            <person name="Nielsen J.L."/>
            <person name="Wimmer R."/>
            <person name="Le V.Q."/>
            <person name="McIlroy S.J."/>
            <person name="Petrovski S."/>
            <person name="Seviour R.J."/>
            <person name="Calteau A."/>
            <person name="Nielsen K.L."/>
            <person name="Nielsen P.H."/>
        </authorList>
    </citation>
    <scope>NUCLEOTIDE SEQUENCE [LARGE SCALE GENOMIC DNA]</scope>
    <source>
        <strain evidence="8 9">Lp2</strain>
    </source>
</reference>
<dbReference type="CDD" id="cd06170">
    <property type="entry name" value="LuxR_C_like"/>
    <property type="match status" value="1"/>
</dbReference>
<name>N0DYC9_9MICO</name>
<keyword evidence="9" id="KW-1185">Reference proteome</keyword>
<dbReference type="CDD" id="cd17535">
    <property type="entry name" value="REC_NarL-like"/>
    <property type="match status" value="1"/>
</dbReference>
<organism evidence="8 9">
    <name type="scientific">Phycicoccus elongatus Lp2</name>
    <dbReference type="NCBI Taxonomy" id="1193181"/>
    <lineage>
        <taxon>Bacteria</taxon>
        <taxon>Bacillati</taxon>
        <taxon>Actinomycetota</taxon>
        <taxon>Actinomycetes</taxon>
        <taxon>Micrococcales</taxon>
        <taxon>Intrasporangiaceae</taxon>
        <taxon>Phycicoccus</taxon>
    </lineage>
</organism>
<dbReference type="InterPro" id="IPR016032">
    <property type="entry name" value="Sig_transdc_resp-reg_C-effctor"/>
</dbReference>
<dbReference type="InterPro" id="IPR039420">
    <property type="entry name" value="WalR-like"/>
</dbReference>
<gene>
    <name evidence="8" type="ORF">BN10_1620006</name>
</gene>
<evidence type="ECO:0000256" key="1">
    <source>
        <dbReference type="ARBA" id="ARBA00022553"/>
    </source>
</evidence>
<dbReference type="RefSeq" id="WP_010852072.1">
    <property type="nucleotide sequence ID" value="NZ_HF570956.1"/>
</dbReference>
<evidence type="ECO:0000313" key="8">
    <source>
        <dbReference type="EMBL" id="CCH69423.1"/>
    </source>
</evidence>
<dbReference type="InterPro" id="IPR001789">
    <property type="entry name" value="Sig_transdc_resp-reg_receiver"/>
</dbReference>
<keyword evidence="4" id="KW-0804">Transcription</keyword>
<dbReference type="InterPro" id="IPR058245">
    <property type="entry name" value="NreC/VraR/RcsB-like_REC"/>
</dbReference>
<feature type="domain" description="HTH luxR-type" evidence="6">
    <location>
        <begin position="152"/>
        <end position="217"/>
    </location>
</feature>
<dbReference type="SUPFAM" id="SSF52172">
    <property type="entry name" value="CheY-like"/>
    <property type="match status" value="1"/>
</dbReference>
<protein>
    <submittedName>
        <fullName evidence="8">Two component transcriptional regulator, LuxR family</fullName>
    </submittedName>
</protein>
<keyword evidence="3" id="KW-0238">DNA-binding</keyword>
<evidence type="ECO:0000313" key="9">
    <source>
        <dbReference type="Proteomes" id="UP000013167"/>
    </source>
</evidence>
<dbReference type="PRINTS" id="PR00038">
    <property type="entry name" value="HTHLUXR"/>
</dbReference>
<dbReference type="PANTHER" id="PTHR43214:SF24">
    <property type="entry name" value="TRANSCRIPTIONAL REGULATORY PROTEIN NARL-RELATED"/>
    <property type="match status" value="1"/>
</dbReference>
<dbReference type="Gene3D" id="3.40.50.2300">
    <property type="match status" value="1"/>
</dbReference>
<proteinExistence type="predicted"/>
<dbReference type="SUPFAM" id="SSF46894">
    <property type="entry name" value="C-terminal effector domain of the bipartite response regulators"/>
    <property type="match status" value="1"/>
</dbReference>
<dbReference type="EMBL" id="CAIZ01000071">
    <property type="protein sequence ID" value="CCH69423.1"/>
    <property type="molecule type" value="Genomic_DNA"/>
</dbReference>
<evidence type="ECO:0000256" key="4">
    <source>
        <dbReference type="ARBA" id="ARBA00023163"/>
    </source>
</evidence>
<dbReference type="SMART" id="SM00448">
    <property type="entry name" value="REC"/>
    <property type="match status" value="1"/>
</dbReference>
<dbReference type="STRING" id="1193181.BN10_1620006"/>
<dbReference type="Pfam" id="PF00072">
    <property type="entry name" value="Response_reg"/>
    <property type="match status" value="1"/>
</dbReference>
<feature type="domain" description="Response regulatory" evidence="7">
    <location>
        <begin position="3"/>
        <end position="119"/>
    </location>
</feature>
<evidence type="ECO:0000256" key="5">
    <source>
        <dbReference type="PROSITE-ProRule" id="PRU00169"/>
    </source>
</evidence>
<comment type="caution">
    <text evidence="8">The sequence shown here is derived from an EMBL/GenBank/DDBJ whole genome shotgun (WGS) entry which is preliminary data.</text>
</comment>
<dbReference type="Proteomes" id="UP000013167">
    <property type="component" value="Unassembled WGS sequence"/>
</dbReference>
<evidence type="ECO:0000256" key="2">
    <source>
        <dbReference type="ARBA" id="ARBA00023015"/>
    </source>
</evidence>
<dbReference type="HOGENOM" id="CLU_000445_90_10_11"/>
<dbReference type="InterPro" id="IPR011006">
    <property type="entry name" value="CheY-like_superfamily"/>
</dbReference>
<keyword evidence="1 5" id="KW-0597">Phosphoprotein</keyword>
<dbReference type="GO" id="GO:0006355">
    <property type="term" value="P:regulation of DNA-templated transcription"/>
    <property type="evidence" value="ECO:0007669"/>
    <property type="project" value="InterPro"/>
</dbReference>
<dbReference type="eggNOG" id="COG2197">
    <property type="taxonomic scope" value="Bacteria"/>
</dbReference>
<feature type="modified residue" description="4-aspartylphosphate" evidence="5">
    <location>
        <position position="54"/>
    </location>
</feature>
<dbReference type="Pfam" id="PF00196">
    <property type="entry name" value="GerE"/>
    <property type="match status" value="1"/>
</dbReference>
<dbReference type="AlphaFoldDB" id="N0DYC9"/>